<sequence>MFAQLTDLLKQTGLTLTLEAKGEQIQVVVSPKVKAGSNVGLAQPLVLIGSPEELDAEFATALAQFTGARQSLVDQVAISTAALEAAKKATAAKPATAAKSVAAKTLTAKAKTDEDDTLIFGSQPAAASVADDNDDAEEGDDAPALAAAALAPAASVPATSAATSDYNIFA</sequence>
<accession>A0A6B3SMY9</accession>
<protein>
    <submittedName>
        <fullName evidence="2">PRTRC system protein E</fullName>
    </submittedName>
</protein>
<dbReference type="Proteomes" id="UP000482155">
    <property type="component" value="Unassembled WGS sequence"/>
</dbReference>
<evidence type="ECO:0000259" key="1">
    <source>
        <dbReference type="Pfam" id="PF19556"/>
    </source>
</evidence>
<evidence type="ECO:0000313" key="2">
    <source>
        <dbReference type="EMBL" id="NEX60106.1"/>
    </source>
</evidence>
<dbReference type="AlphaFoldDB" id="A0A6B3SMY9"/>
<proteinExistence type="predicted"/>
<feature type="domain" description="ParB-related ThiF-related cassette protein E" evidence="1">
    <location>
        <begin position="2"/>
        <end position="109"/>
    </location>
</feature>
<organism evidence="2 3">
    <name type="scientific">Noviherbaspirillum galbum</name>
    <dbReference type="NCBI Taxonomy" id="2709383"/>
    <lineage>
        <taxon>Bacteria</taxon>
        <taxon>Pseudomonadati</taxon>
        <taxon>Pseudomonadota</taxon>
        <taxon>Betaproteobacteria</taxon>
        <taxon>Burkholderiales</taxon>
        <taxon>Oxalobacteraceae</taxon>
        <taxon>Noviherbaspirillum</taxon>
    </lineage>
</organism>
<name>A0A6B3SMY9_9BURK</name>
<dbReference type="NCBIfam" id="TIGR03741">
    <property type="entry name" value="PRTRC_E"/>
    <property type="match status" value="1"/>
</dbReference>
<dbReference type="RefSeq" id="WP_163960607.1">
    <property type="nucleotide sequence ID" value="NZ_JAAIVB010000011.1"/>
</dbReference>
<dbReference type="Pfam" id="PF19556">
    <property type="entry name" value="PRTRC_E"/>
    <property type="match status" value="1"/>
</dbReference>
<reference evidence="2 3" key="1">
    <citation type="submission" date="2020-02" db="EMBL/GenBank/DDBJ databases">
        <authorList>
            <person name="Kim M.K."/>
        </authorList>
    </citation>
    <scope>NUCLEOTIDE SEQUENCE [LARGE SCALE GENOMIC DNA]</scope>
    <source>
        <strain evidence="2 3">17J57-3</strain>
    </source>
</reference>
<evidence type="ECO:0000313" key="3">
    <source>
        <dbReference type="Proteomes" id="UP000482155"/>
    </source>
</evidence>
<comment type="caution">
    <text evidence="2">The sequence shown here is derived from an EMBL/GenBank/DDBJ whole genome shotgun (WGS) entry which is preliminary data.</text>
</comment>
<dbReference type="EMBL" id="JAAIVB010000011">
    <property type="protein sequence ID" value="NEX60106.1"/>
    <property type="molecule type" value="Genomic_DNA"/>
</dbReference>
<dbReference type="InterPro" id="IPR022273">
    <property type="entry name" value="PRTRC_protein-E"/>
</dbReference>
<gene>
    <name evidence="2" type="ORF">G3574_03355</name>
</gene>
<keyword evidence="3" id="KW-1185">Reference proteome</keyword>